<evidence type="ECO:0000256" key="1">
    <source>
        <dbReference type="ARBA" id="ARBA00004173"/>
    </source>
</evidence>
<evidence type="ECO:0000313" key="10">
    <source>
        <dbReference type="WBParaSite" id="PgR048_g015_t02"/>
    </source>
</evidence>
<keyword evidence="4" id="KW-0689">Ribosomal protein</keyword>
<proteinExistence type="inferred from homology"/>
<accession>A0A915BN33</accession>
<reference evidence="10" key="1">
    <citation type="submission" date="2022-11" db="UniProtKB">
        <authorList>
            <consortium name="WormBaseParasite"/>
        </authorList>
    </citation>
    <scope>IDENTIFICATION</scope>
</reference>
<evidence type="ECO:0000256" key="8">
    <source>
        <dbReference type="ARBA" id="ARBA00035419"/>
    </source>
</evidence>
<dbReference type="PANTHER" id="PTHR13409:SF0">
    <property type="entry name" value="LARGE RIBOSOMAL SUBUNIT PROTEIN ML51"/>
    <property type="match status" value="1"/>
</dbReference>
<dbReference type="GO" id="GO:0005762">
    <property type="term" value="C:mitochondrial large ribosomal subunit"/>
    <property type="evidence" value="ECO:0007669"/>
    <property type="project" value="TreeGrafter"/>
</dbReference>
<evidence type="ECO:0000256" key="5">
    <source>
        <dbReference type="ARBA" id="ARBA00023128"/>
    </source>
</evidence>
<dbReference type="InterPro" id="IPR019373">
    <property type="entry name" value="Ribosomal_mL51"/>
</dbReference>
<dbReference type="GO" id="GO:0003735">
    <property type="term" value="F:structural constituent of ribosome"/>
    <property type="evidence" value="ECO:0007669"/>
    <property type="project" value="InterPro"/>
</dbReference>
<comment type="similarity">
    <text evidence="2">Belongs to the mitochondrion-specific ribosomal protein mL51 family.</text>
</comment>
<dbReference type="GO" id="GO:0006412">
    <property type="term" value="P:translation"/>
    <property type="evidence" value="ECO:0007669"/>
    <property type="project" value="TreeGrafter"/>
</dbReference>
<sequence>RGSRCGNQFCLIVIARGSRVLRVRSHNNALIFLWVTSTREHRETPSSTTTESPVFYALQLFVIPFCSSPNVDSFIAWRILDEMQRGVLRYVRPNQNFRLMHDRSAVPRIVDDHEAKLHKIVDVGYYYRYHRKGIDPLPRIPNCRVPLARPQYKVREPWSEAQARFGENDYIDLLGDGSIHPAQLQYHTPAWLRGFPGQHRANELIKLIHFRNLHKEKMQINSPRRWHELNKRIGYLLQRNNYEKQDELKDERDLGLWEEKPDYFYKDKSRRSYQDLV</sequence>
<evidence type="ECO:0000256" key="6">
    <source>
        <dbReference type="ARBA" id="ARBA00023274"/>
    </source>
</evidence>
<keyword evidence="9" id="KW-1185">Reference proteome</keyword>
<dbReference type="Pfam" id="PF10244">
    <property type="entry name" value="MRP-L51"/>
    <property type="match status" value="1"/>
</dbReference>
<evidence type="ECO:0000256" key="4">
    <source>
        <dbReference type="ARBA" id="ARBA00022980"/>
    </source>
</evidence>
<dbReference type="WBParaSite" id="PgR048_g015_t02">
    <property type="protein sequence ID" value="PgR048_g015_t02"/>
    <property type="gene ID" value="PgR048_g015"/>
</dbReference>
<evidence type="ECO:0000256" key="2">
    <source>
        <dbReference type="ARBA" id="ARBA00010972"/>
    </source>
</evidence>
<evidence type="ECO:0000256" key="7">
    <source>
        <dbReference type="ARBA" id="ARBA00035182"/>
    </source>
</evidence>
<protein>
    <recommendedName>
        <fullName evidence="7">Large ribosomal subunit protein mL51</fullName>
    </recommendedName>
    <alternativeName>
        <fullName evidence="8">39S ribosomal protein L51, mitochondrial</fullName>
    </alternativeName>
</protein>
<evidence type="ECO:0000313" key="9">
    <source>
        <dbReference type="Proteomes" id="UP000887569"/>
    </source>
</evidence>
<keyword evidence="5" id="KW-0496">Mitochondrion</keyword>
<keyword evidence="3" id="KW-0809">Transit peptide</keyword>
<dbReference type="Proteomes" id="UP000887569">
    <property type="component" value="Unplaced"/>
</dbReference>
<dbReference type="AlphaFoldDB" id="A0A915BN33"/>
<organism evidence="9 10">
    <name type="scientific">Parascaris univalens</name>
    <name type="common">Nematode worm</name>
    <dbReference type="NCBI Taxonomy" id="6257"/>
    <lineage>
        <taxon>Eukaryota</taxon>
        <taxon>Metazoa</taxon>
        <taxon>Ecdysozoa</taxon>
        <taxon>Nematoda</taxon>
        <taxon>Chromadorea</taxon>
        <taxon>Rhabditida</taxon>
        <taxon>Spirurina</taxon>
        <taxon>Ascaridomorpha</taxon>
        <taxon>Ascaridoidea</taxon>
        <taxon>Ascarididae</taxon>
        <taxon>Parascaris</taxon>
    </lineage>
</organism>
<dbReference type="PANTHER" id="PTHR13409">
    <property type="entry name" value="MITOCHONDRIAL 39S RIBOSOMAL PROTEIN L51"/>
    <property type="match status" value="1"/>
</dbReference>
<name>A0A915BN33_PARUN</name>
<evidence type="ECO:0000256" key="3">
    <source>
        <dbReference type="ARBA" id="ARBA00022946"/>
    </source>
</evidence>
<comment type="subcellular location">
    <subcellularLocation>
        <location evidence="1">Mitochondrion</location>
    </subcellularLocation>
</comment>
<keyword evidence="6" id="KW-0687">Ribonucleoprotein</keyword>